<proteinExistence type="predicted"/>
<sequence length="348" mass="38978">MNDFHYSIIQYNYRKLGANPPSPIEIDVSQAENNGSVVERELNEDVRFPIVVTVLDAVTFIPIIGKEADMISNVPFKVSNILTLIKFDICTFPTVTAELVVEIKYEAIEDVQEEKLPLQIFKTLSLIPIALEQLKVGAVASIPTFIGNVYDENKILGLAIERQGPSMIAACSDIESQYLGWKIEKDEVSGNYVAKNKPRIHWSQLSAEQIETFLNEAISNKDLELVNHWRYILYLKMLNNPYKYNLQQVQVKRGDELQAKSSTTKQFAQSHGGIDPIINGWALQNTLVQLLQNLPSVPTLFTPHMIELPAEQLTDPLAAPLAGPVLTITDPFKVNVQQSANIIIPLLD</sequence>
<dbReference type="EMBL" id="SNRW01006952">
    <property type="protein sequence ID" value="KAA6382121.1"/>
    <property type="molecule type" value="Genomic_DNA"/>
</dbReference>
<comment type="caution">
    <text evidence="1">The sequence shown here is derived from an EMBL/GenBank/DDBJ whole genome shotgun (WGS) entry which is preliminary data.</text>
</comment>
<dbReference type="AlphaFoldDB" id="A0A5J4VHQ7"/>
<protein>
    <submittedName>
        <fullName evidence="1">Uncharacterized protein</fullName>
    </submittedName>
</protein>
<organism evidence="1 2">
    <name type="scientific">Streblomastix strix</name>
    <dbReference type="NCBI Taxonomy" id="222440"/>
    <lineage>
        <taxon>Eukaryota</taxon>
        <taxon>Metamonada</taxon>
        <taxon>Preaxostyla</taxon>
        <taxon>Oxymonadida</taxon>
        <taxon>Streblomastigidae</taxon>
        <taxon>Streblomastix</taxon>
    </lineage>
</organism>
<evidence type="ECO:0000313" key="1">
    <source>
        <dbReference type="EMBL" id="KAA6382121.1"/>
    </source>
</evidence>
<accession>A0A5J4VHQ7</accession>
<dbReference type="Proteomes" id="UP000324800">
    <property type="component" value="Unassembled WGS sequence"/>
</dbReference>
<name>A0A5J4VHQ7_9EUKA</name>
<evidence type="ECO:0000313" key="2">
    <source>
        <dbReference type="Proteomes" id="UP000324800"/>
    </source>
</evidence>
<gene>
    <name evidence="1" type="ORF">EZS28_022353</name>
</gene>
<reference evidence="1 2" key="1">
    <citation type="submission" date="2019-03" db="EMBL/GenBank/DDBJ databases">
        <title>Single cell metagenomics reveals metabolic interactions within the superorganism composed of flagellate Streblomastix strix and complex community of Bacteroidetes bacteria on its surface.</title>
        <authorList>
            <person name="Treitli S.C."/>
            <person name="Kolisko M."/>
            <person name="Husnik F."/>
            <person name="Keeling P."/>
            <person name="Hampl V."/>
        </authorList>
    </citation>
    <scope>NUCLEOTIDE SEQUENCE [LARGE SCALE GENOMIC DNA]</scope>
    <source>
        <strain evidence="1">ST1C</strain>
    </source>
</reference>